<evidence type="ECO:0000256" key="1">
    <source>
        <dbReference type="SAM" id="MobiDB-lite"/>
    </source>
</evidence>
<reference evidence="3" key="1">
    <citation type="journal article" date="2019" name="Nat. Commun.">
        <title>The genome of broomcorn millet.</title>
        <authorList>
            <person name="Zou C."/>
            <person name="Miki D."/>
            <person name="Li D."/>
            <person name="Tang Q."/>
            <person name="Xiao L."/>
            <person name="Rajput S."/>
            <person name="Deng P."/>
            <person name="Jia W."/>
            <person name="Huang R."/>
            <person name="Zhang M."/>
            <person name="Sun Y."/>
            <person name="Hu J."/>
            <person name="Fu X."/>
            <person name="Schnable P.S."/>
            <person name="Li F."/>
            <person name="Zhang H."/>
            <person name="Feng B."/>
            <person name="Zhu X."/>
            <person name="Liu R."/>
            <person name="Schnable J.C."/>
            <person name="Zhu J.-K."/>
            <person name="Zhang H."/>
        </authorList>
    </citation>
    <scope>NUCLEOTIDE SEQUENCE [LARGE SCALE GENOMIC DNA]</scope>
</reference>
<dbReference type="Proteomes" id="UP000275267">
    <property type="component" value="Unassembled WGS sequence"/>
</dbReference>
<feature type="region of interest" description="Disordered" evidence="1">
    <location>
        <begin position="162"/>
        <end position="190"/>
    </location>
</feature>
<proteinExistence type="predicted"/>
<feature type="compositionally biased region" description="Basic and acidic residues" evidence="1">
    <location>
        <begin position="162"/>
        <end position="183"/>
    </location>
</feature>
<name>A0A3L6RBR2_PANMI</name>
<dbReference type="AlphaFoldDB" id="A0A3L6RBR2"/>
<gene>
    <name evidence="2" type="ORF">C2845_PM06G05640</name>
</gene>
<evidence type="ECO:0000313" key="2">
    <source>
        <dbReference type="EMBL" id="RLM99344.1"/>
    </source>
</evidence>
<sequence>MEERRRRSGYGEMGEGRRRSGYLVEIQEAASECRARELRGTATLDTGCGAGEAEQCTRRPPRPQHHRRRRRRRRFYSGHRVRLRTREEPRPASLISGLSCGTKDLGRAYLIIVYGHMGLSSFWVGALFRHEKNLVQEATFGPLVSTIRNHLVEAYSCRNHGSKELQNRRRRTEQSREEEKHATPDTSSSFRFHSVRSPLLRLRRRHRSWRPAPPRSSRIRRR</sequence>
<protein>
    <submittedName>
        <fullName evidence="2">Uncharacterized protein</fullName>
    </submittedName>
</protein>
<organism evidence="2 3">
    <name type="scientific">Panicum miliaceum</name>
    <name type="common">Proso millet</name>
    <name type="synonym">Broomcorn millet</name>
    <dbReference type="NCBI Taxonomy" id="4540"/>
    <lineage>
        <taxon>Eukaryota</taxon>
        <taxon>Viridiplantae</taxon>
        <taxon>Streptophyta</taxon>
        <taxon>Embryophyta</taxon>
        <taxon>Tracheophyta</taxon>
        <taxon>Spermatophyta</taxon>
        <taxon>Magnoliopsida</taxon>
        <taxon>Liliopsida</taxon>
        <taxon>Poales</taxon>
        <taxon>Poaceae</taxon>
        <taxon>PACMAD clade</taxon>
        <taxon>Panicoideae</taxon>
        <taxon>Panicodae</taxon>
        <taxon>Paniceae</taxon>
        <taxon>Panicinae</taxon>
        <taxon>Panicum</taxon>
        <taxon>Panicum sect. Panicum</taxon>
    </lineage>
</organism>
<feature type="compositionally biased region" description="Basic residues" evidence="1">
    <location>
        <begin position="59"/>
        <end position="71"/>
    </location>
</feature>
<dbReference type="EMBL" id="PQIB02000009">
    <property type="protein sequence ID" value="RLM99344.1"/>
    <property type="molecule type" value="Genomic_DNA"/>
</dbReference>
<keyword evidence="3" id="KW-1185">Reference proteome</keyword>
<accession>A0A3L6RBR2</accession>
<feature type="region of interest" description="Disordered" evidence="1">
    <location>
        <begin position="44"/>
        <end position="71"/>
    </location>
</feature>
<comment type="caution">
    <text evidence="2">The sequence shown here is derived from an EMBL/GenBank/DDBJ whole genome shotgun (WGS) entry which is preliminary data.</text>
</comment>
<evidence type="ECO:0000313" key="3">
    <source>
        <dbReference type="Proteomes" id="UP000275267"/>
    </source>
</evidence>